<dbReference type="GO" id="GO:0051287">
    <property type="term" value="F:NAD binding"/>
    <property type="evidence" value="ECO:0007669"/>
    <property type="project" value="UniProtKB-UniRule"/>
</dbReference>
<feature type="active site" description="Proton donor/acceptor" evidence="13">
    <location>
        <position position="158"/>
    </location>
</feature>
<dbReference type="GO" id="GO:0005829">
    <property type="term" value="C:cytosol"/>
    <property type="evidence" value="ECO:0007669"/>
    <property type="project" value="TreeGrafter"/>
</dbReference>
<evidence type="ECO:0000256" key="7">
    <source>
        <dbReference type="ARBA" id="ARBA00023027"/>
    </source>
</evidence>
<dbReference type="FunFam" id="3.30.360.10:FF:000009">
    <property type="entry name" value="4-hydroxy-tetrahydrodipicolinate reductase"/>
    <property type="match status" value="1"/>
</dbReference>
<feature type="active site" description="Proton donor" evidence="13">
    <location>
        <position position="162"/>
    </location>
</feature>
<dbReference type="GO" id="GO:0050661">
    <property type="term" value="F:NADP binding"/>
    <property type="evidence" value="ECO:0007669"/>
    <property type="project" value="UniProtKB-UniRule"/>
</dbReference>
<evidence type="ECO:0000256" key="2">
    <source>
        <dbReference type="ARBA" id="ARBA00022490"/>
    </source>
</evidence>
<dbReference type="PANTHER" id="PTHR20836:SF0">
    <property type="entry name" value="4-HYDROXY-TETRAHYDRODIPICOLINATE REDUCTASE 1, CHLOROPLASTIC-RELATED"/>
    <property type="match status" value="1"/>
</dbReference>
<comment type="subcellular location">
    <subcellularLocation>
        <location evidence="13">Cytoplasm</location>
    </subcellularLocation>
</comment>
<gene>
    <name evidence="13 16" type="primary">dapB</name>
    <name evidence="16" type="ordered locus">Tph_c11420</name>
</gene>
<dbReference type="PROSITE" id="PS01298">
    <property type="entry name" value="DAPB"/>
    <property type="match status" value="1"/>
</dbReference>
<dbReference type="HOGENOM" id="CLU_047479_0_1_9"/>
<comment type="pathway">
    <text evidence="9 13">Amino-acid biosynthesis; L-lysine biosynthesis via DAP pathway; (S)-tetrahydrodipicolinate from L-aspartate: step 4/4.</text>
</comment>
<comment type="subunit">
    <text evidence="13">Homotetramer.</text>
</comment>
<dbReference type="RefSeq" id="WP_015050245.1">
    <property type="nucleotide sequence ID" value="NC_018870.1"/>
</dbReference>
<feature type="domain" description="Dihydrodipicolinate reductase C-terminal" evidence="15">
    <location>
        <begin position="134"/>
        <end position="268"/>
    </location>
</feature>
<dbReference type="GO" id="GO:0008839">
    <property type="term" value="F:4-hydroxy-tetrahydrodipicolinate reductase"/>
    <property type="evidence" value="ECO:0007669"/>
    <property type="project" value="UniProtKB-UniRule"/>
</dbReference>
<dbReference type="GO" id="GO:0009089">
    <property type="term" value="P:lysine biosynthetic process via diaminopimelate"/>
    <property type="evidence" value="ECO:0007669"/>
    <property type="project" value="UniProtKB-UniRule"/>
</dbReference>
<dbReference type="GO" id="GO:0019877">
    <property type="term" value="P:diaminopimelate biosynthetic process"/>
    <property type="evidence" value="ECO:0007669"/>
    <property type="project" value="UniProtKB-UniRule"/>
</dbReference>
<dbReference type="CDD" id="cd02274">
    <property type="entry name" value="DHDPR_N"/>
    <property type="match status" value="1"/>
</dbReference>
<keyword evidence="5 13" id="KW-0220">Diaminopimelate biosynthesis</keyword>
<dbReference type="NCBIfam" id="TIGR00036">
    <property type="entry name" value="dapB"/>
    <property type="match status" value="1"/>
</dbReference>
<dbReference type="PIRSF" id="PIRSF000161">
    <property type="entry name" value="DHPR"/>
    <property type="match status" value="1"/>
</dbReference>
<dbReference type="Pfam" id="PF05173">
    <property type="entry name" value="DapB_C"/>
    <property type="match status" value="1"/>
</dbReference>
<dbReference type="eggNOG" id="COG0289">
    <property type="taxonomic scope" value="Bacteria"/>
</dbReference>
<dbReference type="SUPFAM" id="SSF51735">
    <property type="entry name" value="NAD(P)-binding Rossmann-fold domains"/>
    <property type="match status" value="1"/>
</dbReference>
<dbReference type="InterPro" id="IPR022663">
    <property type="entry name" value="DapB_C"/>
</dbReference>
<dbReference type="Proteomes" id="UP000000467">
    <property type="component" value="Chromosome"/>
</dbReference>
<evidence type="ECO:0000256" key="4">
    <source>
        <dbReference type="ARBA" id="ARBA00022857"/>
    </source>
</evidence>
<feature type="binding site" evidence="13">
    <location>
        <position position="40"/>
    </location>
    <ligand>
        <name>NADP(+)</name>
        <dbReference type="ChEBI" id="CHEBI:58349"/>
    </ligand>
</feature>
<evidence type="ECO:0000256" key="12">
    <source>
        <dbReference type="ARBA" id="ARBA00049396"/>
    </source>
</evidence>
<comment type="catalytic activity">
    <reaction evidence="12 13">
        <text>(S)-2,3,4,5-tetrahydrodipicolinate + NAD(+) + H2O = (2S,4S)-4-hydroxy-2,3,4,5-tetrahydrodipicolinate + NADH + H(+)</text>
        <dbReference type="Rhea" id="RHEA:35323"/>
        <dbReference type="ChEBI" id="CHEBI:15377"/>
        <dbReference type="ChEBI" id="CHEBI:15378"/>
        <dbReference type="ChEBI" id="CHEBI:16845"/>
        <dbReference type="ChEBI" id="CHEBI:57540"/>
        <dbReference type="ChEBI" id="CHEBI:57945"/>
        <dbReference type="ChEBI" id="CHEBI:67139"/>
        <dbReference type="EC" id="1.17.1.8"/>
    </reaction>
</comment>
<sequence>MDKEISVVITGVAGKMGRETAKAVLAEAPALKLVGAVDPRADGKDLGDYLGLAEGRGIIIGGDLNRLLQGVKADVLVDFTNPQAVLSNAKTALEYGVAPVIGTTGLDEVDIAELREISERVGVAVLIVPNFALGAVLMMEFARRAAQYFRHVEIIEMHHDQKIDAPSGTAIKTAQMIAGERGSFKQGHPEEYEKVPGARGGEFEGLRIHSVRLPGLVAHQQVIFGGPGQILSIRHDSLHRESFMPGVIMAIRKVRDLRGVVIGLEKILD</sequence>
<organism evidence="16 17">
    <name type="scientific">Thermacetogenium phaeum (strain ATCC BAA-254 / DSM 26808 / PB)</name>
    <dbReference type="NCBI Taxonomy" id="1089553"/>
    <lineage>
        <taxon>Bacteria</taxon>
        <taxon>Bacillati</taxon>
        <taxon>Bacillota</taxon>
        <taxon>Clostridia</taxon>
        <taxon>Thermoanaerobacterales</taxon>
        <taxon>Thermoanaerobacteraceae</taxon>
        <taxon>Thermacetogenium</taxon>
    </lineage>
</organism>
<keyword evidence="3 13" id="KW-0028">Amino-acid biosynthesis</keyword>
<feature type="binding site" evidence="13">
    <location>
        <begin position="128"/>
        <end position="131"/>
    </location>
    <ligand>
        <name>NAD(+)</name>
        <dbReference type="ChEBI" id="CHEBI:57540"/>
    </ligand>
</feature>
<dbReference type="InterPro" id="IPR036291">
    <property type="entry name" value="NAD(P)-bd_dom_sf"/>
</dbReference>
<keyword evidence="4 13" id="KW-0521">NADP</keyword>
<comment type="function">
    <text evidence="13">Catalyzes the conversion of 4-hydroxy-tetrahydrodipicolinate (HTPA) to tetrahydrodipicolinate.</text>
</comment>
<comment type="similarity">
    <text evidence="1 13">Belongs to the DapB family.</text>
</comment>
<evidence type="ECO:0000256" key="11">
    <source>
        <dbReference type="ARBA" id="ARBA00049080"/>
    </source>
</evidence>
<feature type="binding site" evidence="13">
    <location>
        <position position="159"/>
    </location>
    <ligand>
        <name>(S)-2,3,4,5-tetrahydrodipicolinate</name>
        <dbReference type="ChEBI" id="CHEBI:16845"/>
    </ligand>
</feature>
<feature type="binding site" evidence="13">
    <location>
        <begin position="102"/>
        <end position="104"/>
    </location>
    <ligand>
        <name>NAD(+)</name>
        <dbReference type="ChEBI" id="CHEBI:57540"/>
    </ligand>
</feature>
<evidence type="ECO:0000313" key="16">
    <source>
        <dbReference type="EMBL" id="AFV11364.1"/>
    </source>
</evidence>
<dbReference type="InterPro" id="IPR022664">
    <property type="entry name" value="DapB_N_CS"/>
</dbReference>
<name>K4LTJ4_THEPS</name>
<feature type="binding site" evidence="13">
    <location>
        <begin position="168"/>
        <end position="169"/>
    </location>
    <ligand>
        <name>(S)-2,3,4,5-tetrahydrodipicolinate</name>
        <dbReference type="ChEBI" id="CHEBI:16845"/>
    </ligand>
</feature>
<protein>
    <recommendedName>
        <fullName evidence="10 13">4-hydroxy-tetrahydrodipicolinate reductase</fullName>
        <shortName evidence="13">HTPA reductase</shortName>
        <ecNumber evidence="10 13">1.17.1.8</ecNumber>
    </recommendedName>
</protein>
<feature type="binding site" evidence="13">
    <location>
        <position position="38"/>
    </location>
    <ligand>
        <name>NAD(+)</name>
        <dbReference type="ChEBI" id="CHEBI:57540"/>
    </ligand>
</feature>
<accession>K4LTJ4</accession>
<dbReference type="SUPFAM" id="SSF55347">
    <property type="entry name" value="Glyceraldehyde-3-phosphate dehydrogenase-like, C-terminal domain"/>
    <property type="match status" value="1"/>
</dbReference>
<dbReference type="Gene3D" id="3.40.50.720">
    <property type="entry name" value="NAD(P)-binding Rossmann-like Domain"/>
    <property type="match status" value="1"/>
</dbReference>
<evidence type="ECO:0000259" key="15">
    <source>
        <dbReference type="Pfam" id="PF05173"/>
    </source>
</evidence>
<dbReference type="UniPathway" id="UPA00034">
    <property type="reaction ID" value="UER00018"/>
</dbReference>
<keyword evidence="6 13" id="KW-0560">Oxidoreductase</keyword>
<comment type="catalytic activity">
    <reaction evidence="11 13">
        <text>(S)-2,3,4,5-tetrahydrodipicolinate + NADP(+) + H2O = (2S,4S)-4-hydroxy-2,3,4,5-tetrahydrodipicolinate + NADPH + H(+)</text>
        <dbReference type="Rhea" id="RHEA:35331"/>
        <dbReference type="ChEBI" id="CHEBI:15377"/>
        <dbReference type="ChEBI" id="CHEBI:15378"/>
        <dbReference type="ChEBI" id="CHEBI:16845"/>
        <dbReference type="ChEBI" id="CHEBI:57783"/>
        <dbReference type="ChEBI" id="CHEBI:58349"/>
        <dbReference type="ChEBI" id="CHEBI:67139"/>
        <dbReference type="EC" id="1.17.1.8"/>
    </reaction>
</comment>
<reference evidence="16 17" key="1">
    <citation type="journal article" date="2012" name="BMC Genomics">
        <title>Genome-guided analysis of physiological and morphological traits of the fermentative acetate oxidizer Thermacetogenium phaeum.</title>
        <authorList>
            <person name="Oehler D."/>
            <person name="Poehlein A."/>
            <person name="Leimbach A."/>
            <person name="Muller N."/>
            <person name="Daniel R."/>
            <person name="Gottschalk G."/>
            <person name="Schink B."/>
        </authorList>
    </citation>
    <scope>NUCLEOTIDE SEQUENCE [LARGE SCALE GENOMIC DNA]</scope>
    <source>
        <strain evidence="17">ATCC BAA-254 / DSM 26808 / PB</strain>
    </source>
</reference>
<dbReference type="GO" id="GO:0016726">
    <property type="term" value="F:oxidoreductase activity, acting on CH or CH2 groups, NAD or NADP as acceptor"/>
    <property type="evidence" value="ECO:0007669"/>
    <property type="project" value="UniProtKB-UniRule"/>
</dbReference>
<dbReference type="InterPro" id="IPR023940">
    <property type="entry name" value="DHDPR_bac"/>
</dbReference>
<evidence type="ECO:0000256" key="6">
    <source>
        <dbReference type="ARBA" id="ARBA00023002"/>
    </source>
</evidence>
<evidence type="ECO:0000256" key="9">
    <source>
        <dbReference type="ARBA" id="ARBA00037922"/>
    </source>
</evidence>
<evidence type="ECO:0000256" key="3">
    <source>
        <dbReference type="ARBA" id="ARBA00022605"/>
    </source>
</evidence>
<dbReference type="InterPro" id="IPR000846">
    <property type="entry name" value="DapB_N"/>
</dbReference>
<proteinExistence type="inferred from homology"/>
<dbReference type="EMBL" id="CP003732">
    <property type="protein sequence ID" value="AFV11364.1"/>
    <property type="molecule type" value="Genomic_DNA"/>
</dbReference>
<dbReference type="Pfam" id="PF01113">
    <property type="entry name" value="DapB_N"/>
    <property type="match status" value="1"/>
</dbReference>
<evidence type="ECO:0000256" key="8">
    <source>
        <dbReference type="ARBA" id="ARBA00023154"/>
    </source>
</evidence>
<keyword evidence="2 13" id="KW-0963">Cytoplasm</keyword>
<comment type="caution">
    <text evidence="13">Was originally thought to be a dihydrodipicolinate reductase (DHDPR), catalyzing the conversion of dihydrodipicolinate to tetrahydrodipicolinate. However, it was shown in E.coli that the substrate of the enzymatic reaction is not dihydrodipicolinate (DHDP) but in fact (2S,4S)-4-hydroxy-2,3,4,5-tetrahydrodipicolinic acid (HTPA), the product released by the DapA-catalyzed reaction.</text>
</comment>
<evidence type="ECO:0000256" key="10">
    <source>
        <dbReference type="ARBA" id="ARBA00038983"/>
    </source>
</evidence>
<keyword evidence="8 13" id="KW-0457">Lysine biosynthesis</keyword>
<feature type="binding site" evidence="13">
    <location>
        <begin position="11"/>
        <end position="16"/>
    </location>
    <ligand>
        <name>NAD(+)</name>
        <dbReference type="ChEBI" id="CHEBI:57540"/>
    </ligand>
</feature>
<dbReference type="EC" id="1.17.1.8" evidence="10 13"/>
<keyword evidence="7 13" id="KW-0520">NAD</keyword>
<feature type="domain" description="Dihydrodipicolinate reductase N-terminal" evidence="14">
    <location>
        <begin position="5"/>
        <end position="131"/>
    </location>
</feature>
<dbReference type="AlphaFoldDB" id="K4LTJ4"/>
<evidence type="ECO:0000256" key="5">
    <source>
        <dbReference type="ARBA" id="ARBA00022915"/>
    </source>
</evidence>
<evidence type="ECO:0000259" key="14">
    <source>
        <dbReference type="Pfam" id="PF01113"/>
    </source>
</evidence>
<dbReference type="HAMAP" id="MF_00102">
    <property type="entry name" value="DapB"/>
    <property type="match status" value="1"/>
</dbReference>
<dbReference type="PANTHER" id="PTHR20836">
    <property type="entry name" value="DIHYDRODIPICOLINATE REDUCTASE"/>
    <property type="match status" value="1"/>
</dbReference>
<keyword evidence="17" id="KW-1185">Reference proteome</keyword>
<evidence type="ECO:0000256" key="1">
    <source>
        <dbReference type="ARBA" id="ARBA00006642"/>
    </source>
</evidence>
<dbReference type="Gene3D" id="3.30.360.10">
    <property type="entry name" value="Dihydrodipicolinate Reductase, domain 2"/>
    <property type="match status" value="1"/>
</dbReference>
<dbReference type="STRING" id="1089553.Tph_c11420"/>
<dbReference type="KEGG" id="tpz:Tph_c11420"/>
<evidence type="ECO:0000256" key="13">
    <source>
        <dbReference type="HAMAP-Rule" id="MF_00102"/>
    </source>
</evidence>
<evidence type="ECO:0000313" key="17">
    <source>
        <dbReference type="Proteomes" id="UP000000467"/>
    </source>
</evidence>